<evidence type="ECO:0000313" key="2">
    <source>
        <dbReference type="Proteomes" id="UP001163321"/>
    </source>
</evidence>
<name>A0ACC0WTH1_9STRA</name>
<reference evidence="1 2" key="1">
    <citation type="journal article" date="2022" name="bioRxiv">
        <title>The genome of the oomycete Peronosclerospora sorghi, a cosmopolitan pathogen of maize and sorghum, is inflated with dispersed pseudogenes.</title>
        <authorList>
            <person name="Fletcher K."/>
            <person name="Martin F."/>
            <person name="Isakeit T."/>
            <person name="Cavanaugh K."/>
            <person name="Magill C."/>
            <person name="Michelmore R."/>
        </authorList>
    </citation>
    <scope>NUCLEOTIDE SEQUENCE [LARGE SCALE GENOMIC DNA]</scope>
    <source>
        <strain evidence="1">P6</strain>
    </source>
</reference>
<accession>A0ACC0WTH1</accession>
<organism evidence="1 2">
    <name type="scientific">Peronosclerospora sorghi</name>
    <dbReference type="NCBI Taxonomy" id="230839"/>
    <lineage>
        <taxon>Eukaryota</taxon>
        <taxon>Sar</taxon>
        <taxon>Stramenopiles</taxon>
        <taxon>Oomycota</taxon>
        <taxon>Peronosporomycetes</taxon>
        <taxon>Peronosporales</taxon>
        <taxon>Peronosporaceae</taxon>
        <taxon>Peronosclerospora</taxon>
    </lineage>
</organism>
<protein>
    <submittedName>
        <fullName evidence="1">Uncharacterized protein</fullName>
    </submittedName>
</protein>
<dbReference type="EMBL" id="CM047580">
    <property type="protein sequence ID" value="KAI9921349.1"/>
    <property type="molecule type" value="Genomic_DNA"/>
</dbReference>
<sequence length="60" mass="6565">MRNPRSAKWLSTCAMLRSRLVGSNSSIFESKSIVAAESWESIPQDLSTPQQPIALTVLSS</sequence>
<keyword evidence="2" id="KW-1185">Reference proteome</keyword>
<gene>
    <name evidence="1" type="ORF">PsorP6_000456</name>
</gene>
<dbReference type="Proteomes" id="UP001163321">
    <property type="component" value="Chromosome 1"/>
</dbReference>
<comment type="caution">
    <text evidence="1">The sequence shown here is derived from an EMBL/GenBank/DDBJ whole genome shotgun (WGS) entry which is preliminary data.</text>
</comment>
<proteinExistence type="predicted"/>
<evidence type="ECO:0000313" key="1">
    <source>
        <dbReference type="EMBL" id="KAI9921349.1"/>
    </source>
</evidence>